<evidence type="ECO:0000313" key="2">
    <source>
        <dbReference type="Proteomes" id="UP000230233"/>
    </source>
</evidence>
<accession>A0A2G5VN84</accession>
<protein>
    <recommendedName>
        <fullName evidence="3">C-type lectin domain-containing protein</fullName>
    </recommendedName>
</protein>
<dbReference type="Proteomes" id="UP000230233">
    <property type="component" value="Chromosome I"/>
</dbReference>
<reference evidence="2" key="1">
    <citation type="submission" date="2017-10" db="EMBL/GenBank/DDBJ databases">
        <title>Rapid genome shrinkage in a self-fertile nematode reveals novel sperm competition proteins.</title>
        <authorList>
            <person name="Yin D."/>
            <person name="Schwarz E.M."/>
            <person name="Thomas C.G."/>
            <person name="Felde R.L."/>
            <person name="Korf I.F."/>
            <person name="Cutter A.D."/>
            <person name="Schartner C.M."/>
            <person name="Ralston E.J."/>
            <person name="Meyer B.J."/>
            <person name="Haag E.S."/>
        </authorList>
    </citation>
    <scope>NUCLEOTIDE SEQUENCE [LARGE SCALE GENOMIC DNA]</scope>
    <source>
        <strain evidence="2">JU1422</strain>
    </source>
</reference>
<dbReference type="InterPro" id="IPR016187">
    <property type="entry name" value="CTDL_fold"/>
</dbReference>
<dbReference type="PANTHER" id="PTHR47753:SF3">
    <property type="entry name" value="C-TYPE LECTIN"/>
    <property type="match status" value="1"/>
</dbReference>
<dbReference type="PANTHER" id="PTHR47753">
    <property type="entry name" value="C-TYPE LECTIN-RELATED"/>
    <property type="match status" value="1"/>
</dbReference>
<proteinExistence type="predicted"/>
<dbReference type="CDD" id="cd00037">
    <property type="entry name" value="CLECT"/>
    <property type="match status" value="1"/>
</dbReference>
<dbReference type="OrthoDB" id="5813760at2759"/>
<dbReference type="STRING" id="1611254.A0A2G5VN84"/>
<dbReference type="SUPFAM" id="SSF56436">
    <property type="entry name" value="C-type lectin-like"/>
    <property type="match status" value="2"/>
</dbReference>
<evidence type="ECO:0008006" key="3">
    <source>
        <dbReference type="Google" id="ProtNLM"/>
    </source>
</evidence>
<comment type="caution">
    <text evidence="1">The sequence shown here is derived from an EMBL/GenBank/DDBJ whole genome shotgun (WGS) entry which is preliminary data.</text>
</comment>
<evidence type="ECO:0000313" key="1">
    <source>
        <dbReference type="EMBL" id="PIC53141.1"/>
    </source>
</evidence>
<dbReference type="Gene3D" id="3.10.100.10">
    <property type="entry name" value="Mannose-Binding Protein A, subunit A"/>
    <property type="match status" value="1"/>
</dbReference>
<keyword evidence="2" id="KW-1185">Reference proteome</keyword>
<sequence length="640" mass="73137">MKRCYKSPEVSGKPHSMSKMLKTPNWRSVSSDLAATKVSLKAENKRLRKQTMLFVVLFALLLPVTQQAKLMDFQEMYAKEIDQSSMKTCVFLGGEKIDLVDPGDVDKGHKCTVDLPTVSDDERHAKEVCSSRIPYYITAVKHGKTTKCTFQINLKCEKEGYHQIHGKCYKVTDARFTWQEAQSVCNNKFVKDFKPQVANYYYSGLQNYLWDITGVYDAWVSVPELKDYFENPGKNQKAFYVDAGAYKYDARSGDLLLDDPNQKHQVLCEYTPAMTRAEMFYLADVYSEIYPIEVFAGGAVIPSANMETIQQVAPFGQVAHFSTRAFDERCLSIGRIFNVDSYPIQAIEEDFNDVKDHLTSQRFFLTNAFKNDGCDKQDYKQVNHDGSSPMVYRGDSSQLGEYCKAHSFSLQQTGRYPTMASTRAPVLCTLHTYNWTHGACPPGPEWSSKPVRFHRSYNTVFCHYIADNKPSTFEEATKHCEEFGTYLTGFDSAEEFEAVRTKLNPQYPEGIYFKARTPQNRGSLSRGDRVVNGQETPVDDHYWLGGISPCQTQCVERTGKEEVASWIRSVGINTTFLNTYNHDGWKWEKRKDSRKQYVSFRSDNNAFHVHLPGYPYTYMFFVCGVSAPPVRSEKQKGKVQ</sequence>
<name>A0A2G5VN84_9PELO</name>
<dbReference type="AlphaFoldDB" id="A0A2G5VN84"/>
<dbReference type="EMBL" id="PDUG01000001">
    <property type="protein sequence ID" value="PIC53141.1"/>
    <property type="molecule type" value="Genomic_DNA"/>
</dbReference>
<gene>
    <name evidence="1" type="primary">Cnig_chr_I.g2967</name>
    <name evidence="1" type="ORF">B9Z55_002967</name>
</gene>
<organism evidence="1 2">
    <name type="scientific">Caenorhabditis nigoni</name>
    <dbReference type="NCBI Taxonomy" id="1611254"/>
    <lineage>
        <taxon>Eukaryota</taxon>
        <taxon>Metazoa</taxon>
        <taxon>Ecdysozoa</taxon>
        <taxon>Nematoda</taxon>
        <taxon>Chromadorea</taxon>
        <taxon>Rhabditida</taxon>
        <taxon>Rhabditina</taxon>
        <taxon>Rhabditomorpha</taxon>
        <taxon>Rhabditoidea</taxon>
        <taxon>Rhabditidae</taxon>
        <taxon>Peloderinae</taxon>
        <taxon>Caenorhabditis</taxon>
    </lineage>
</organism>
<dbReference type="InterPro" id="IPR016186">
    <property type="entry name" value="C-type_lectin-like/link_sf"/>
</dbReference>